<keyword evidence="12" id="KW-1185">Reference proteome</keyword>
<evidence type="ECO:0000313" key="11">
    <source>
        <dbReference type="EMBL" id="GAA2686914.1"/>
    </source>
</evidence>
<comment type="similarity">
    <text evidence="1">Belongs to the peptidase M28 family. M28A subfamily.</text>
</comment>
<dbReference type="Proteomes" id="UP001501666">
    <property type="component" value="Unassembled WGS sequence"/>
</dbReference>
<dbReference type="SUPFAM" id="SSF52025">
    <property type="entry name" value="PA domain"/>
    <property type="match status" value="1"/>
</dbReference>
<comment type="caution">
    <text evidence="11">The sequence shown here is derived from an EMBL/GenBank/DDBJ whole genome shotgun (WGS) entry which is preliminary data.</text>
</comment>
<evidence type="ECO:0000256" key="5">
    <source>
        <dbReference type="ARBA" id="ARBA00022729"/>
    </source>
</evidence>
<dbReference type="InterPro" id="IPR003137">
    <property type="entry name" value="PA_domain"/>
</dbReference>
<accession>A0ABN3SWN0</accession>
<evidence type="ECO:0000259" key="10">
    <source>
        <dbReference type="Pfam" id="PF04389"/>
    </source>
</evidence>
<sequence length="507" mass="53809">MKLRAALVTAVLIAPLAITGTAAHADPNNNSVRKLVKAVNGKNVKRHLKVLDLIAKANGNTRVDGTRGYELSRDYVAGLLRLAGYKVSTQKFTFENLEFKTKPVFERKSPSPQVFALGLDWTPSGHTAEGTFSGKVQAVDVMIPPGPAPNSSTSGCEAADFAGFTPGNFALIQRGTCGFSVKVANAKAAGASGVVLFNEGQEGRTEADVNPDLGGPSDLPVLFASYWTGRDLAATPGAEVGFTFSWETVTKSYTTYNVLAETRHGRDDNVVMVGGHLDSVEDGPGINDNGSGVGAILEVALQMAKSRPENKVRFAFWGGEEFGLLGAEHYVANLTEQERADIALYLNFDMVASPNYVYHVYDGDDSDGVGAGPGPEGSAQIEKYFEEFYASRGLASKGTDFDGRSDYGPFIAVGIPAGGLFTGAEKRKTPEEVAKWGGTAGERYDRCYHQACDDIRNINDTALDVNADAIATLVGTYAFDPSKINGPHSPGVGVRAKLVDEAPSSQS</sequence>
<dbReference type="InterPro" id="IPR041756">
    <property type="entry name" value="M28_SGAP-like"/>
</dbReference>
<feature type="domain" description="PA" evidence="9">
    <location>
        <begin position="152"/>
        <end position="231"/>
    </location>
</feature>
<dbReference type="EMBL" id="BAAATE010000027">
    <property type="protein sequence ID" value="GAA2686914.1"/>
    <property type="molecule type" value="Genomic_DNA"/>
</dbReference>
<evidence type="ECO:0000256" key="6">
    <source>
        <dbReference type="ARBA" id="ARBA00022801"/>
    </source>
</evidence>
<feature type="chain" id="PRO_5046138349" evidence="8">
    <location>
        <begin position="26"/>
        <end position="507"/>
    </location>
</feature>
<dbReference type="RefSeq" id="WP_346153215.1">
    <property type="nucleotide sequence ID" value="NZ_BAAATE010000027.1"/>
</dbReference>
<feature type="domain" description="Peptidase M28" evidence="10">
    <location>
        <begin position="257"/>
        <end position="473"/>
    </location>
</feature>
<proteinExistence type="inferred from homology"/>
<dbReference type="InterPro" id="IPR007484">
    <property type="entry name" value="Peptidase_M28"/>
</dbReference>
<gene>
    <name evidence="11" type="ORF">GCM10010412_074740</name>
</gene>
<dbReference type="PANTHER" id="PTHR12147">
    <property type="entry name" value="METALLOPEPTIDASE M28 FAMILY MEMBER"/>
    <property type="match status" value="1"/>
</dbReference>
<evidence type="ECO:0000256" key="2">
    <source>
        <dbReference type="ARBA" id="ARBA00022438"/>
    </source>
</evidence>
<dbReference type="PANTHER" id="PTHR12147:SF26">
    <property type="entry name" value="PEPTIDASE M28 DOMAIN-CONTAINING PROTEIN"/>
    <property type="match status" value="1"/>
</dbReference>
<dbReference type="CDD" id="cd03876">
    <property type="entry name" value="M28_SGAP_like"/>
    <property type="match status" value="1"/>
</dbReference>
<protein>
    <submittedName>
        <fullName evidence="11">M28 family metallopeptidase</fullName>
    </submittedName>
</protein>
<dbReference type="Gene3D" id="3.40.630.10">
    <property type="entry name" value="Zn peptidases"/>
    <property type="match status" value="2"/>
</dbReference>
<evidence type="ECO:0000313" key="12">
    <source>
        <dbReference type="Proteomes" id="UP001501666"/>
    </source>
</evidence>
<organism evidence="11 12">
    <name type="scientific">Nonomuraea recticatena</name>
    <dbReference type="NCBI Taxonomy" id="46178"/>
    <lineage>
        <taxon>Bacteria</taxon>
        <taxon>Bacillati</taxon>
        <taxon>Actinomycetota</taxon>
        <taxon>Actinomycetes</taxon>
        <taxon>Streptosporangiales</taxon>
        <taxon>Streptosporangiaceae</taxon>
        <taxon>Nonomuraea</taxon>
    </lineage>
</organism>
<keyword evidence="5 8" id="KW-0732">Signal</keyword>
<dbReference type="SUPFAM" id="SSF53187">
    <property type="entry name" value="Zn-dependent exopeptidases"/>
    <property type="match status" value="1"/>
</dbReference>
<evidence type="ECO:0000256" key="8">
    <source>
        <dbReference type="SAM" id="SignalP"/>
    </source>
</evidence>
<evidence type="ECO:0000256" key="1">
    <source>
        <dbReference type="ARBA" id="ARBA00005957"/>
    </source>
</evidence>
<keyword evidence="7" id="KW-0862">Zinc</keyword>
<dbReference type="Pfam" id="PF02225">
    <property type="entry name" value="PA"/>
    <property type="match status" value="1"/>
</dbReference>
<keyword evidence="4" id="KW-0479">Metal-binding</keyword>
<dbReference type="InterPro" id="IPR046450">
    <property type="entry name" value="PA_dom_sf"/>
</dbReference>
<evidence type="ECO:0000256" key="7">
    <source>
        <dbReference type="ARBA" id="ARBA00022833"/>
    </source>
</evidence>
<keyword evidence="3" id="KW-0645">Protease</keyword>
<evidence type="ECO:0000256" key="4">
    <source>
        <dbReference type="ARBA" id="ARBA00022723"/>
    </source>
</evidence>
<reference evidence="11 12" key="1">
    <citation type="journal article" date="2019" name="Int. J. Syst. Evol. Microbiol.">
        <title>The Global Catalogue of Microorganisms (GCM) 10K type strain sequencing project: providing services to taxonomists for standard genome sequencing and annotation.</title>
        <authorList>
            <consortium name="The Broad Institute Genomics Platform"/>
            <consortium name="The Broad Institute Genome Sequencing Center for Infectious Disease"/>
            <person name="Wu L."/>
            <person name="Ma J."/>
        </authorList>
    </citation>
    <scope>NUCLEOTIDE SEQUENCE [LARGE SCALE GENOMIC DNA]</scope>
    <source>
        <strain evidence="11 12">JCM 6835</strain>
    </source>
</reference>
<name>A0ABN3SWN0_9ACTN</name>
<keyword evidence="2" id="KW-0031">Aminopeptidase</keyword>
<evidence type="ECO:0000259" key="9">
    <source>
        <dbReference type="Pfam" id="PF02225"/>
    </source>
</evidence>
<feature type="signal peptide" evidence="8">
    <location>
        <begin position="1"/>
        <end position="25"/>
    </location>
</feature>
<dbReference type="Pfam" id="PF04389">
    <property type="entry name" value="Peptidase_M28"/>
    <property type="match status" value="1"/>
</dbReference>
<dbReference type="InterPro" id="IPR045175">
    <property type="entry name" value="M28_fam"/>
</dbReference>
<keyword evidence="6" id="KW-0378">Hydrolase</keyword>
<evidence type="ECO:0000256" key="3">
    <source>
        <dbReference type="ARBA" id="ARBA00022670"/>
    </source>
</evidence>